<dbReference type="InterPro" id="IPR050879">
    <property type="entry name" value="Acyltransferase_3"/>
</dbReference>
<dbReference type="InterPro" id="IPR002656">
    <property type="entry name" value="Acyl_transf_3_dom"/>
</dbReference>
<dbReference type="OrthoDB" id="5819582at2759"/>
<dbReference type="AlphaFoldDB" id="A0A9W8Z219"/>
<dbReference type="GO" id="GO:0016747">
    <property type="term" value="F:acyltransferase activity, transferring groups other than amino-acyl groups"/>
    <property type="evidence" value="ECO:0007669"/>
    <property type="project" value="InterPro"/>
</dbReference>
<comment type="caution">
    <text evidence="3">The sequence shown here is derived from an EMBL/GenBank/DDBJ whole genome shotgun (WGS) entry which is preliminary data.</text>
</comment>
<dbReference type="Proteomes" id="UP001140453">
    <property type="component" value="Unassembled WGS sequence"/>
</dbReference>
<evidence type="ECO:0000313" key="3">
    <source>
        <dbReference type="EMBL" id="KAJ4396293.1"/>
    </source>
</evidence>
<feature type="transmembrane region" description="Helical" evidence="1">
    <location>
        <begin position="112"/>
        <end position="130"/>
    </location>
</feature>
<dbReference type="PANTHER" id="PTHR23028:SF134">
    <property type="entry name" value="PUTATIVE (AFU_ORTHOLOGUE AFUA_4G08520)-RELATED"/>
    <property type="match status" value="1"/>
</dbReference>
<feature type="transmembrane region" description="Helical" evidence="1">
    <location>
        <begin position="197"/>
        <end position="217"/>
    </location>
</feature>
<evidence type="ECO:0000256" key="1">
    <source>
        <dbReference type="SAM" id="Phobius"/>
    </source>
</evidence>
<keyword evidence="1" id="KW-0472">Membrane</keyword>
<dbReference type="Pfam" id="PF01757">
    <property type="entry name" value="Acyl_transf_3"/>
    <property type="match status" value="1"/>
</dbReference>
<dbReference type="EMBL" id="JAPEVB010000001">
    <property type="protein sequence ID" value="KAJ4396293.1"/>
    <property type="molecule type" value="Genomic_DNA"/>
</dbReference>
<feature type="transmembrane region" description="Helical" evidence="1">
    <location>
        <begin position="278"/>
        <end position="300"/>
    </location>
</feature>
<dbReference type="PANTHER" id="PTHR23028">
    <property type="entry name" value="ACETYLTRANSFERASE"/>
    <property type="match status" value="1"/>
</dbReference>
<evidence type="ECO:0000313" key="4">
    <source>
        <dbReference type="Proteomes" id="UP001140453"/>
    </source>
</evidence>
<accession>A0A9W8Z219</accession>
<sequence>MNGHAMSKKSLSFEENVSLLDEKSLSDIDSEAGRADNDSRFPSAGEWASFGKRAVTGLPIPMRIPSRSHCRALMVKAGLFLLPSFISSRFSHERPGPHRLGPTAYLDGMRGLAAFIVFFCHYFYTSFIIADGWGSNDANYDILKLPFLRLIYAGPPMVAIFFIVSGYALSLKPLKLARGQKWSDFTITMSSFVFRRALRLFLPTFVSTFMIVILLRLCAYEVNRDFSHDRTYHWNVQETAPDYKETTSEQLRDWVWNMFNFVHIWGWEKYGGSTYYDVHLWTIPIEFRASMMLFLTMVGLARMRTAVRMFCLAIVIAFSYRSDRWEMVLFYVGMVYAELDIIRGAHTNPATNHALQIYPPASQQTLPTSMPKPIDYVGTGQTAAAKASSSKLGRLGWFLFATLSLYLLSQPDVNSERTPGWIFLSSFIPEWVDDKYRYFQIIGAIIADAQPATFFNSGPIQYLGKISYAIYLMHGPVMHTVGYSFEKWAWGITGTEDHWYTIGFALAAVFVIPSVVWAADVFWRAIDAPTVRLAKWLETKCIVGDDRGERSQTHGRS</sequence>
<feature type="domain" description="Acyltransferase 3" evidence="2">
    <location>
        <begin position="104"/>
        <end position="331"/>
    </location>
</feature>
<reference evidence="3" key="1">
    <citation type="submission" date="2022-10" db="EMBL/GenBank/DDBJ databases">
        <title>Tapping the CABI collections for fungal endophytes: first genome assemblies for Collariella, Neodidymelliopsis, Ascochyta clinopodiicola, Didymella pomorum, Didymosphaeria variabile, Neocosmospora piperis and Neocucurbitaria cava.</title>
        <authorList>
            <person name="Hill R."/>
        </authorList>
    </citation>
    <scope>NUCLEOTIDE SEQUENCE</scope>
    <source>
        <strain evidence="3">IMI 355082</strain>
    </source>
</reference>
<organism evidence="3 4">
    <name type="scientific">Gnomoniopsis smithogilvyi</name>
    <dbReference type="NCBI Taxonomy" id="1191159"/>
    <lineage>
        <taxon>Eukaryota</taxon>
        <taxon>Fungi</taxon>
        <taxon>Dikarya</taxon>
        <taxon>Ascomycota</taxon>
        <taxon>Pezizomycotina</taxon>
        <taxon>Sordariomycetes</taxon>
        <taxon>Sordariomycetidae</taxon>
        <taxon>Diaporthales</taxon>
        <taxon>Gnomoniaceae</taxon>
        <taxon>Gnomoniopsis</taxon>
    </lineage>
</organism>
<proteinExistence type="predicted"/>
<protein>
    <recommendedName>
        <fullName evidence="2">Acyltransferase 3 domain-containing protein</fullName>
    </recommendedName>
</protein>
<gene>
    <name evidence="3" type="ORF">N0V93_000512</name>
</gene>
<evidence type="ECO:0000259" key="2">
    <source>
        <dbReference type="Pfam" id="PF01757"/>
    </source>
</evidence>
<feature type="transmembrane region" description="Helical" evidence="1">
    <location>
        <begin position="150"/>
        <end position="171"/>
    </location>
</feature>
<name>A0A9W8Z219_9PEZI</name>
<keyword evidence="1" id="KW-0812">Transmembrane</keyword>
<keyword evidence="4" id="KW-1185">Reference proteome</keyword>
<keyword evidence="1" id="KW-1133">Transmembrane helix</keyword>
<feature type="transmembrane region" description="Helical" evidence="1">
    <location>
        <begin position="499"/>
        <end position="523"/>
    </location>
</feature>